<dbReference type="EMBL" id="BLLG01000002">
    <property type="protein sequence ID" value="GFH34585.1"/>
    <property type="molecule type" value="Genomic_DNA"/>
</dbReference>
<feature type="domain" description="RsbT co-antagonist protein RsbRD N-terminal" evidence="4">
    <location>
        <begin position="17"/>
        <end position="136"/>
    </location>
</feature>
<dbReference type="InterPro" id="IPR025751">
    <property type="entry name" value="RsbRD_N_dom"/>
</dbReference>
<dbReference type="RefSeq" id="WP_173261765.1">
    <property type="nucleotide sequence ID" value="NZ_BLLG01000002.1"/>
</dbReference>
<protein>
    <submittedName>
        <fullName evidence="6">PucR family transcriptional regulator</fullName>
    </submittedName>
</protein>
<dbReference type="InterPro" id="IPR051448">
    <property type="entry name" value="CdaR-like_regulators"/>
</dbReference>
<dbReference type="Gene3D" id="1.10.10.2840">
    <property type="entry name" value="PucR C-terminal helix-turn-helix domain"/>
    <property type="match status" value="1"/>
</dbReference>
<dbReference type="Pfam" id="PF17853">
    <property type="entry name" value="GGDEF_2"/>
    <property type="match status" value="1"/>
</dbReference>
<keyword evidence="7" id="KW-1185">Reference proteome</keyword>
<dbReference type="Pfam" id="PF13556">
    <property type="entry name" value="HTH_30"/>
    <property type="match status" value="1"/>
</dbReference>
<evidence type="ECO:0000256" key="2">
    <source>
        <dbReference type="SAM" id="MobiDB-lite"/>
    </source>
</evidence>
<name>A0A6A0AQ23_9ACTN</name>
<dbReference type="InterPro" id="IPR041522">
    <property type="entry name" value="CdaR_GGDEF"/>
</dbReference>
<accession>A0A6A0AQ23</accession>
<dbReference type="Pfam" id="PF14361">
    <property type="entry name" value="RsbRD_N"/>
    <property type="match status" value="1"/>
</dbReference>
<feature type="domain" description="PucR C-terminal helix-turn-helix" evidence="3">
    <location>
        <begin position="315"/>
        <end position="371"/>
    </location>
</feature>
<comment type="similarity">
    <text evidence="1">Belongs to the CdaR family.</text>
</comment>
<sequence>MAMGGESRAPRSAERPDAAPPKAVRGGEALNRHHRLLAEAALSGRRLSEASLRDLREWGAAAADRGTPLHTVLNDHFTAARRIWATLRCPQRDGRPDGLHDVAQAFLRAGGDSAVALSEGYETAHRAAIRREEASRREFVDDLLEGRTPLGRLAERAERFGLRLAGPHTVSVGRAQGRFQAGDATTRYVEDALTTRFGGEQVLITTKDGLLVCVASGSGTQVPEFFAGQAARAVAGPCRIAVSRPGTGPSGIVRSYQEARRALDVAHRLGFTASVVRASDVLVFQVLERDRAAITDLVGTVLGGLEHARGGPGTLLETLAAYFATGCSNTGTARRLGLGVRTVGYRIARIRQLTGYDPIDPDQRYVLQTAVLGARLLGWPANPLQSAD</sequence>
<evidence type="ECO:0000256" key="1">
    <source>
        <dbReference type="ARBA" id="ARBA00006754"/>
    </source>
</evidence>
<dbReference type="AlphaFoldDB" id="A0A6A0AQ23"/>
<dbReference type="InterPro" id="IPR025736">
    <property type="entry name" value="PucR_C-HTH_dom"/>
</dbReference>
<evidence type="ECO:0000313" key="6">
    <source>
        <dbReference type="EMBL" id="GFH34585.1"/>
    </source>
</evidence>
<evidence type="ECO:0000259" key="3">
    <source>
        <dbReference type="Pfam" id="PF13556"/>
    </source>
</evidence>
<feature type="compositionally biased region" description="Basic and acidic residues" evidence="2">
    <location>
        <begin position="8"/>
        <end position="17"/>
    </location>
</feature>
<dbReference type="PANTHER" id="PTHR33744">
    <property type="entry name" value="CARBOHYDRATE DIACID REGULATOR"/>
    <property type="match status" value="1"/>
</dbReference>
<feature type="domain" description="CdaR GGDEF-like" evidence="5">
    <location>
        <begin position="147"/>
        <end position="265"/>
    </location>
</feature>
<dbReference type="Proteomes" id="UP000484988">
    <property type="component" value="Unassembled WGS sequence"/>
</dbReference>
<feature type="region of interest" description="Disordered" evidence="2">
    <location>
        <begin position="1"/>
        <end position="30"/>
    </location>
</feature>
<evidence type="ECO:0000259" key="4">
    <source>
        <dbReference type="Pfam" id="PF14361"/>
    </source>
</evidence>
<organism evidence="6 7">
    <name type="scientific">Streptomyces pacificus</name>
    <dbReference type="NCBI Taxonomy" id="2705029"/>
    <lineage>
        <taxon>Bacteria</taxon>
        <taxon>Bacillati</taxon>
        <taxon>Actinomycetota</taxon>
        <taxon>Actinomycetes</taxon>
        <taxon>Kitasatosporales</taxon>
        <taxon>Streptomycetaceae</taxon>
        <taxon>Streptomyces</taxon>
    </lineage>
</organism>
<evidence type="ECO:0000259" key="5">
    <source>
        <dbReference type="Pfam" id="PF17853"/>
    </source>
</evidence>
<gene>
    <name evidence="6" type="ORF">SCWH03_07990</name>
</gene>
<reference evidence="6 7" key="1">
    <citation type="submission" date="2020-02" db="EMBL/GenBank/DDBJ databases">
        <title>Whole Genome Shotgun Sequence of Streptomyces sp. strain CWH03.</title>
        <authorList>
            <person name="Dohra H."/>
            <person name="Kodani S."/>
            <person name="Yamamura H."/>
        </authorList>
    </citation>
    <scope>NUCLEOTIDE SEQUENCE [LARGE SCALE GENOMIC DNA]</scope>
    <source>
        <strain evidence="6 7">CWH03</strain>
    </source>
</reference>
<evidence type="ECO:0000313" key="7">
    <source>
        <dbReference type="Proteomes" id="UP000484988"/>
    </source>
</evidence>
<proteinExistence type="inferred from homology"/>
<dbReference type="InterPro" id="IPR042070">
    <property type="entry name" value="PucR_C-HTH_sf"/>
</dbReference>
<comment type="caution">
    <text evidence="6">The sequence shown here is derived from an EMBL/GenBank/DDBJ whole genome shotgun (WGS) entry which is preliminary data.</text>
</comment>
<dbReference type="PANTHER" id="PTHR33744:SF1">
    <property type="entry name" value="DNA-BINDING TRANSCRIPTIONAL ACTIVATOR ADER"/>
    <property type="match status" value="1"/>
</dbReference>